<name>A0ABX5IWK0_9GAMM</name>
<dbReference type="Proteomes" id="UP000241895">
    <property type="component" value="Unassembled WGS sequence"/>
</dbReference>
<keyword evidence="2" id="KW-1185">Reference proteome</keyword>
<protein>
    <recommendedName>
        <fullName evidence="3">RES domain-containing protein</fullName>
    </recommendedName>
</protein>
<gene>
    <name evidence="1" type="ORF">C6W88_19275</name>
</gene>
<dbReference type="EMBL" id="PXNS01000016">
    <property type="protein sequence ID" value="PTL89162.1"/>
    <property type="molecule type" value="Genomic_DNA"/>
</dbReference>
<accession>A0ABX5IWK0</accession>
<proteinExistence type="predicted"/>
<sequence length="97" mass="10361">MKWGSLTALILDLACNHRDIRFTRIGYRGLPASQGSYSAPVALDELCQGDRSGEPEGGVYCVASGLVAAMQGQHVELSEVDSLELADAISVDKRIPL</sequence>
<reference evidence="1 2" key="1">
    <citation type="submission" date="2018-03" db="EMBL/GenBank/DDBJ databases">
        <authorList>
            <person name="Zhou J."/>
            <person name="Li X."/>
            <person name="Xue M."/>
            <person name="Yin J."/>
        </authorList>
    </citation>
    <scope>NUCLEOTIDE SEQUENCE [LARGE SCALE GENOMIC DNA]</scope>
    <source>
        <strain evidence="1 2">SYSU ZJ2214</strain>
    </source>
</reference>
<comment type="caution">
    <text evidence="1">The sequence shown here is derived from an EMBL/GenBank/DDBJ whole genome shotgun (WGS) entry which is preliminary data.</text>
</comment>
<evidence type="ECO:0008006" key="3">
    <source>
        <dbReference type="Google" id="ProtNLM"/>
    </source>
</evidence>
<evidence type="ECO:0000313" key="2">
    <source>
        <dbReference type="Proteomes" id="UP000241895"/>
    </source>
</evidence>
<evidence type="ECO:0000313" key="1">
    <source>
        <dbReference type="EMBL" id="PTL89162.1"/>
    </source>
</evidence>
<organism evidence="1 2">
    <name type="scientific">Halomonas litopenaei</name>
    <dbReference type="NCBI Taxonomy" id="2109328"/>
    <lineage>
        <taxon>Bacteria</taxon>
        <taxon>Pseudomonadati</taxon>
        <taxon>Pseudomonadota</taxon>
        <taxon>Gammaproteobacteria</taxon>
        <taxon>Oceanospirillales</taxon>
        <taxon>Halomonadaceae</taxon>
        <taxon>Halomonas</taxon>
    </lineage>
</organism>